<reference evidence="3 4" key="1">
    <citation type="submission" date="2016-02" db="EMBL/GenBank/DDBJ databases">
        <authorList>
            <consortium name="Pathogen Informatics"/>
        </authorList>
    </citation>
    <scope>NUCLEOTIDE SEQUENCE [LARGE SCALE GENOMIC DNA]</scope>
    <source>
        <strain evidence="3 4">LSS48</strain>
    </source>
</reference>
<sequence>MLKPLKTWWSYVEKKGKWKYLFEITPSLILTFLSFVVVNEKIVKIINEKFIVFVSIFCLLLVINYIFEVSRAVEIDDIRTKCDEEIHEISNEVVNKEDKILKLEDEVEHLKQAFKSLPTDFLHDFSDKLGLGNHDRITFYLYNDKRFVNIGRHSNNSSFGKTQFGNTFEESDNYISKCFHNEQDDFFIRVGLPNPDINFEKYSQMMCKDFSKFDKEELKKVTMKSRCYFGKKIYGSDRNPIGVLMIESRKSNLSVILGGKKKELKKKTEYEELSNLIDLNFQYILQSLHKYTNHYY</sequence>
<keyword evidence="1" id="KW-0175">Coiled coil</keyword>
<accession>A0A123T6P7</accession>
<dbReference type="Proteomes" id="UP000073485">
    <property type="component" value="Unassembled WGS sequence"/>
</dbReference>
<dbReference type="AlphaFoldDB" id="A0A123T6P7"/>
<evidence type="ECO:0000313" key="4">
    <source>
        <dbReference type="Proteomes" id="UP000073485"/>
    </source>
</evidence>
<feature type="coiled-coil region" evidence="1">
    <location>
        <begin position="86"/>
        <end position="113"/>
    </location>
</feature>
<proteinExistence type="predicted"/>
<feature type="transmembrane region" description="Helical" evidence="2">
    <location>
        <begin position="20"/>
        <end position="38"/>
    </location>
</feature>
<evidence type="ECO:0000313" key="3">
    <source>
        <dbReference type="EMBL" id="CYU41816.1"/>
    </source>
</evidence>
<feature type="transmembrane region" description="Helical" evidence="2">
    <location>
        <begin position="50"/>
        <end position="67"/>
    </location>
</feature>
<dbReference type="RefSeq" id="WP_044764947.1">
    <property type="nucleotide sequence ID" value="NZ_CEHU01000006.1"/>
</dbReference>
<protein>
    <submittedName>
        <fullName evidence="3">Uncharacterized protein</fullName>
    </submittedName>
</protein>
<keyword evidence="2" id="KW-1133">Transmembrane helix</keyword>
<organism evidence="3 4">
    <name type="scientific">Streptococcus suis</name>
    <dbReference type="NCBI Taxonomy" id="1307"/>
    <lineage>
        <taxon>Bacteria</taxon>
        <taxon>Bacillati</taxon>
        <taxon>Bacillota</taxon>
        <taxon>Bacilli</taxon>
        <taxon>Lactobacillales</taxon>
        <taxon>Streptococcaceae</taxon>
        <taxon>Streptococcus</taxon>
    </lineage>
</organism>
<name>A0A123T6P7_STRSU</name>
<keyword evidence="2" id="KW-0812">Transmembrane</keyword>
<evidence type="ECO:0000256" key="2">
    <source>
        <dbReference type="SAM" id="Phobius"/>
    </source>
</evidence>
<evidence type="ECO:0000256" key="1">
    <source>
        <dbReference type="SAM" id="Coils"/>
    </source>
</evidence>
<dbReference type="EMBL" id="FIGO01000001">
    <property type="protein sequence ID" value="CYU41816.1"/>
    <property type="molecule type" value="Genomic_DNA"/>
</dbReference>
<gene>
    <name evidence="3" type="ORF">ERS132410_00110</name>
</gene>
<keyword evidence="2" id="KW-0472">Membrane</keyword>